<feature type="signal peptide" evidence="1">
    <location>
        <begin position="1"/>
        <end position="19"/>
    </location>
</feature>
<keyword evidence="4" id="KW-1185">Reference proteome</keyword>
<comment type="caution">
    <text evidence="3">The sequence shown here is derived from an EMBL/GenBank/DDBJ whole genome shotgun (WGS) entry which is preliminary data.</text>
</comment>
<dbReference type="InterPro" id="IPR058780">
    <property type="entry name" value="YhfM-like_dom"/>
</dbReference>
<keyword evidence="1" id="KW-0732">Signal</keyword>
<protein>
    <recommendedName>
        <fullName evidence="2">YhfM-like domain-containing protein</fullName>
    </recommendedName>
</protein>
<dbReference type="EMBL" id="JXAL01000033">
    <property type="protein sequence ID" value="KIL34387.1"/>
    <property type="molecule type" value="Genomic_DNA"/>
</dbReference>
<dbReference type="PROSITE" id="PS51257">
    <property type="entry name" value="PROKAR_LIPOPROTEIN"/>
    <property type="match status" value="1"/>
</dbReference>
<accession>A0ABR5A0C5</accession>
<proteinExistence type="predicted"/>
<evidence type="ECO:0000313" key="3">
    <source>
        <dbReference type="EMBL" id="KIL34387.1"/>
    </source>
</evidence>
<name>A0ABR5A0C5_9BACL</name>
<dbReference type="Proteomes" id="UP000054526">
    <property type="component" value="Unassembled WGS sequence"/>
</dbReference>
<feature type="domain" description="YhfM-like" evidence="2">
    <location>
        <begin position="66"/>
        <end position="144"/>
    </location>
</feature>
<feature type="chain" id="PRO_5045242070" description="YhfM-like domain-containing protein" evidence="1">
    <location>
        <begin position="20"/>
        <end position="222"/>
    </location>
</feature>
<sequence>MRKVISLMVIFIIIAGCQSPNTITPATQPSEQSAKPMPGSNEKLAVYQMKAAASPGSDAVVSLLHTITDKDRINVFLDAFETAEPMPGAVKMIFPPYKVVLGTAEYYLWIDEKKHGGSMMNLENTMKMYTLSESAAYKIKEILSWTEPQKPMDGIVVDKRTNGKYSELLVVSETNDSDSAWYIVDKDVFDKTDQGQKLAITSGRTQMESNPPIRVAITVSTQ</sequence>
<reference evidence="3 4" key="1">
    <citation type="submission" date="2014-12" db="EMBL/GenBank/DDBJ databases">
        <title>Draft genome sequence of Cohnella kolymensis strain B-2846.</title>
        <authorList>
            <person name="Karlyshev A.V."/>
            <person name="Kudryashova E.B."/>
        </authorList>
    </citation>
    <scope>NUCLEOTIDE SEQUENCE [LARGE SCALE GENOMIC DNA]</scope>
    <source>
        <strain evidence="3 4">VKM B-2846</strain>
    </source>
</reference>
<organism evidence="3 4">
    <name type="scientific">Cohnella kolymensis</name>
    <dbReference type="NCBI Taxonomy" id="1590652"/>
    <lineage>
        <taxon>Bacteria</taxon>
        <taxon>Bacillati</taxon>
        <taxon>Bacillota</taxon>
        <taxon>Bacilli</taxon>
        <taxon>Bacillales</taxon>
        <taxon>Paenibacillaceae</taxon>
        <taxon>Cohnella</taxon>
    </lineage>
</organism>
<evidence type="ECO:0000313" key="4">
    <source>
        <dbReference type="Proteomes" id="UP000054526"/>
    </source>
</evidence>
<evidence type="ECO:0000259" key="2">
    <source>
        <dbReference type="Pfam" id="PF26353"/>
    </source>
</evidence>
<gene>
    <name evidence="3" type="ORF">SD71_20410</name>
</gene>
<dbReference type="RefSeq" id="WP_041067431.1">
    <property type="nucleotide sequence ID" value="NZ_JXAL01000033.1"/>
</dbReference>
<evidence type="ECO:0000256" key="1">
    <source>
        <dbReference type="SAM" id="SignalP"/>
    </source>
</evidence>
<dbReference type="Pfam" id="PF26353">
    <property type="entry name" value="YhfM"/>
    <property type="match status" value="1"/>
</dbReference>